<sequence>MPRLTSKLQTEPSLAQKNIVSSKAPPGRRTGRTGRTVGKKIKRHWQLYLVLLLPVVYLIIFKYIPMAGIVIAFKNYNVIKGIWGSDWAGLKYFHQFFESPNFWLYIKNTLGISFYGLIVGFPAPILLALALNEIRNGLFKKSVQMVSYAPYFISTVIMVSIIIVNLTPNVGMVSKFFEMLGVSNTNFMGIPGLFKSIYVWSDVWQFTGYGAIIYIAALSGVNPELYESAKVDGASRIQKILRIDIPSLIPVSVIMLILNLGNIMKLGFEKIYLMQNPLNLSTSEVISTYVYKVGLLGSSFSFSAAIGLFNSVINLILLVSVNYIARKLSSNSLW</sequence>
<dbReference type="Gene3D" id="1.10.3720.10">
    <property type="entry name" value="MetI-like"/>
    <property type="match status" value="1"/>
</dbReference>
<dbReference type="Pfam" id="PF00528">
    <property type="entry name" value="BPD_transp_1"/>
    <property type="match status" value="1"/>
</dbReference>
<feature type="transmembrane region" description="Helical" evidence="7">
    <location>
        <begin position="112"/>
        <end position="134"/>
    </location>
</feature>
<proteinExistence type="inferred from homology"/>
<evidence type="ECO:0000256" key="5">
    <source>
        <dbReference type="ARBA" id="ARBA00022989"/>
    </source>
</evidence>
<dbReference type="PANTHER" id="PTHR43227">
    <property type="entry name" value="BLL4140 PROTEIN"/>
    <property type="match status" value="1"/>
</dbReference>
<feature type="domain" description="ABC transmembrane type-1" evidence="8">
    <location>
        <begin position="106"/>
        <end position="321"/>
    </location>
</feature>
<dbReference type="PANTHER" id="PTHR43227:SF11">
    <property type="entry name" value="BLL4140 PROTEIN"/>
    <property type="match status" value="1"/>
</dbReference>
<organism evidence="9 10">
    <name type="scientific">Paenibacillus dokdonensis</name>
    <dbReference type="NCBI Taxonomy" id="2567944"/>
    <lineage>
        <taxon>Bacteria</taxon>
        <taxon>Bacillati</taxon>
        <taxon>Bacillota</taxon>
        <taxon>Bacilli</taxon>
        <taxon>Bacillales</taxon>
        <taxon>Paenibacillaceae</taxon>
        <taxon>Paenibacillus</taxon>
    </lineage>
</organism>
<keyword evidence="5 7" id="KW-1133">Transmembrane helix</keyword>
<keyword evidence="2 7" id="KW-0813">Transport</keyword>
<evidence type="ECO:0000256" key="3">
    <source>
        <dbReference type="ARBA" id="ARBA00022475"/>
    </source>
</evidence>
<feature type="transmembrane region" description="Helical" evidence="7">
    <location>
        <begin position="243"/>
        <end position="264"/>
    </location>
</feature>
<evidence type="ECO:0000256" key="4">
    <source>
        <dbReference type="ARBA" id="ARBA00022692"/>
    </source>
</evidence>
<gene>
    <name evidence="9" type="ORF">P4H66_09680</name>
</gene>
<feature type="transmembrane region" description="Helical" evidence="7">
    <location>
        <begin position="146"/>
        <end position="166"/>
    </location>
</feature>
<keyword evidence="3" id="KW-1003">Cell membrane</keyword>
<reference evidence="9 10" key="1">
    <citation type="submission" date="2023-03" db="EMBL/GenBank/DDBJ databases">
        <title>Bacillus Genome Sequencing.</title>
        <authorList>
            <person name="Dunlap C."/>
        </authorList>
    </citation>
    <scope>NUCLEOTIDE SEQUENCE [LARGE SCALE GENOMIC DNA]</scope>
    <source>
        <strain evidence="9 10">BD-525</strain>
    </source>
</reference>
<dbReference type="PROSITE" id="PS50928">
    <property type="entry name" value="ABC_TM1"/>
    <property type="match status" value="1"/>
</dbReference>
<keyword evidence="10" id="KW-1185">Reference proteome</keyword>
<dbReference type="EMBL" id="JARLKZ010000005">
    <property type="protein sequence ID" value="MEC0240118.1"/>
    <property type="molecule type" value="Genomic_DNA"/>
</dbReference>
<keyword evidence="6 7" id="KW-0472">Membrane</keyword>
<dbReference type="InterPro" id="IPR050809">
    <property type="entry name" value="UgpAE/MalFG_permease"/>
</dbReference>
<dbReference type="SUPFAM" id="SSF161098">
    <property type="entry name" value="MetI-like"/>
    <property type="match status" value="1"/>
</dbReference>
<dbReference type="CDD" id="cd06261">
    <property type="entry name" value="TM_PBP2"/>
    <property type="match status" value="1"/>
</dbReference>
<evidence type="ECO:0000256" key="6">
    <source>
        <dbReference type="ARBA" id="ARBA00023136"/>
    </source>
</evidence>
<evidence type="ECO:0000256" key="1">
    <source>
        <dbReference type="ARBA" id="ARBA00004651"/>
    </source>
</evidence>
<accession>A0ABU6GKZ4</accession>
<protein>
    <submittedName>
        <fullName evidence="9">ABC transporter permease subunit</fullName>
    </submittedName>
</protein>
<evidence type="ECO:0000256" key="2">
    <source>
        <dbReference type="ARBA" id="ARBA00022448"/>
    </source>
</evidence>
<dbReference type="InterPro" id="IPR000515">
    <property type="entry name" value="MetI-like"/>
</dbReference>
<feature type="transmembrane region" description="Helical" evidence="7">
    <location>
        <begin position="300"/>
        <end position="325"/>
    </location>
</feature>
<name>A0ABU6GKZ4_9BACL</name>
<comment type="similarity">
    <text evidence="7">Belongs to the binding-protein-dependent transport system permease family.</text>
</comment>
<evidence type="ECO:0000313" key="9">
    <source>
        <dbReference type="EMBL" id="MEC0240118.1"/>
    </source>
</evidence>
<dbReference type="RefSeq" id="WP_326087510.1">
    <property type="nucleotide sequence ID" value="NZ_JARLKZ010000005.1"/>
</dbReference>
<keyword evidence="4 7" id="KW-0812">Transmembrane</keyword>
<feature type="transmembrane region" description="Helical" evidence="7">
    <location>
        <begin position="47"/>
        <end position="73"/>
    </location>
</feature>
<comment type="subcellular location">
    <subcellularLocation>
        <location evidence="1 7">Cell membrane</location>
        <topology evidence="1 7">Multi-pass membrane protein</topology>
    </subcellularLocation>
</comment>
<evidence type="ECO:0000313" key="10">
    <source>
        <dbReference type="Proteomes" id="UP001344632"/>
    </source>
</evidence>
<dbReference type="Proteomes" id="UP001344632">
    <property type="component" value="Unassembled WGS sequence"/>
</dbReference>
<evidence type="ECO:0000259" key="8">
    <source>
        <dbReference type="PROSITE" id="PS50928"/>
    </source>
</evidence>
<comment type="caution">
    <text evidence="9">The sequence shown here is derived from an EMBL/GenBank/DDBJ whole genome shotgun (WGS) entry which is preliminary data.</text>
</comment>
<dbReference type="InterPro" id="IPR035906">
    <property type="entry name" value="MetI-like_sf"/>
</dbReference>
<feature type="transmembrane region" description="Helical" evidence="7">
    <location>
        <begin position="203"/>
        <end position="222"/>
    </location>
</feature>
<evidence type="ECO:0000256" key="7">
    <source>
        <dbReference type="RuleBase" id="RU363032"/>
    </source>
</evidence>